<proteinExistence type="predicted"/>
<reference evidence="2" key="2">
    <citation type="journal article" date="2022" name="Microbiol. Resour. Announc.">
        <title>Metagenome Sequencing to Explore Phylogenomics of Terrestrial Cyanobacteria.</title>
        <authorList>
            <person name="Ward R.D."/>
            <person name="Stajich J.E."/>
            <person name="Johansen J.R."/>
            <person name="Huntemann M."/>
            <person name="Clum A."/>
            <person name="Foster B."/>
            <person name="Foster B."/>
            <person name="Roux S."/>
            <person name="Palaniappan K."/>
            <person name="Varghese N."/>
            <person name="Mukherjee S."/>
            <person name="Reddy T.B.K."/>
            <person name="Daum C."/>
            <person name="Copeland A."/>
            <person name="Chen I.A."/>
            <person name="Ivanova N.N."/>
            <person name="Kyrpides N.C."/>
            <person name="Shapiro N."/>
            <person name="Eloe-Fadrosh E.A."/>
            <person name="Pietrasiak N."/>
        </authorList>
    </citation>
    <scope>NUCLEOTIDE SEQUENCE</scope>
    <source>
        <strain evidence="2">UHER 2000/2452</strain>
    </source>
</reference>
<gene>
    <name evidence="2" type="ORF">KME15_26450</name>
</gene>
<organism evidence="2 3">
    <name type="scientific">Drouetiella hepatica Uher 2000/2452</name>
    <dbReference type="NCBI Taxonomy" id="904376"/>
    <lineage>
        <taxon>Bacteria</taxon>
        <taxon>Bacillati</taxon>
        <taxon>Cyanobacteriota</taxon>
        <taxon>Cyanophyceae</taxon>
        <taxon>Oculatellales</taxon>
        <taxon>Oculatellaceae</taxon>
        <taxon>Drouetiella</taxon>
    </lineage>
</organism>
<feature type="region of interest" description="Disordered" evidence="1">
    <location>
        <begin position="1"/>
        <end position="26"/>
    </location>
</feature>
<protein>
    <submittedName>
        <fullName evidence="2">Uncharacterized protein</fullName>
    </submittedName>
</protein>
<reference evidence="2" key="1">
    <citation type="submission" date="2021-05" db="EMBL/GenBank/DDBJ databases">
        <authorList>
            <person name="Pietrasiak N."/>
            <person name="Ward R."/>
            <person name="Stajich J.E."/>
            <person name="Kurbessoian T."/>
        </authorList>
    </citation>
    <scope>NUCLEOTIDE SEQUENCE</scope>
    <source>
        <strain evidence="2">UHER 2000/2452</strain>
    </source>
</reference>
<dbReference type="AlphaFoldDB" id="A0A951UQQ7"/>
<comment type="caution">
    <text evidence="2">The sequence shown here is derived from an EMBL/GenBank/DDBJ whole genome shotgun (WGS) entry which is preliminary data.</text>
</comment>
<accession>A0A951UQQ7</accession>
<sequence>MNKTEAIEASNKINHHFSSHNDDLNNPTIKKDLAKTIQELIGYVDNYQPQTTESASVRGVLEDHLKMVTDASKDQTVIDNLAWHRDVHRFISA</sequence>
<evidence type="ECO:0000313" key="3">
    <source>
        <dbReference type="Proteomes" id="UP000757435"/>
    </source>
</evidence>
<evidence type="ECO:0000256" key="1">
    <source>
        <dbReference type="SAM" id="MobiDB-lite"/>
    </source>
</evidence>
<name>A0A951UQQ7_9CYAN</name>
<dbReference type="Proteomes" id="UP000757435">
    <property type="component" value="Unassembled WGS sequence"/>
</dbReference>
<evidence type="ECO:0000313" key="2">
    <source>
        <dbReference type="EMBL" id="MBW4662209.1"/>
    </source>
</evidence>
<dbReference type="EMBL" id="JAHHHD010000062">
    <property type="protein sequence ID" value="MBW4662209.1"/>
    <property type="molecule type" value="Genomic_DNA"/>
</dbReference>